<evidence type="ECO:0000313" key="1">
    <source>
        <dbReference type="EMBL" id="JAE02342.1"/>
    </source>
</evidence>
<reference evidence="1" key="2">
    <citation type="journal article" date="2015" name="Data Brief">
        <title>Shoot transcriptome of the giant reed, Arundo donax.</title>
        <authorList>
            <person name="Barrero R.A."/>
            <person name="Guerrero F.D."/>
            <person name="Moolhuijzen P."/>
            <person name="Goolsby J.A."/>
            <person name="Tidwell J."/>
            <person name="Bellgard S.E."/>
            <person name="Bellgard M.I."/>
        </authorList>
    </citation>
    <scope>NUCLEOTIDE SEQUENCE</scope>
    <source>
        <tissue evidence="1">Shoot tissue taken approximately 20 cm above the soil surface</tissue>
    </source>
</reference>
<organism evidence="1">
    <name type="scientific">Arundo donax</name>
    <name type="common">Giant reed</name>
    <name type="synonym">Donax arundinaceus</name>
    <dbReference type="NCBI Taxonomy" id="35708"/>
    <lineage>
        <taxon>Eukaryota</taxon>
        <taxon>Viridiplantae</taxon>
        <taxon>Streptophyta</taxon>
        <taxon>Embryophyta</taxon>
        <taxon>Tracheophyta</taxon>
        <taxon>Spermatophyta</taxon>
        <taxon>Magnoliopsida</taxon>
        <taxon>Liliopsida</taxon>
        <taxon>Poales</taxon>
        <taxon>Poaceae</taxon>
        <taxon>PACMAD clade</taxon>
        <taxon>Arundinoideae</taxon>
        <taxon>Arundineae</taxon>
        <taxon>Arundo</taxon>
    </lineage>
</organism>
<name>A0A0A9EQF9_ARUDO</name>
<proteinExistence type="predicted"/>
<accession>A0A0A9EQF9</accession>
<sequence>MAIFFSTFSSFFFHLFLFFLSS</sequence>
<reference evidence="1" key="1">
    <citation type="submission" date="2014-09" db="EMBL/GenBank/DDBJ databases">
        <authorList>
            <person name="Magalhaes I.L.F."/>
            <person name="Oliveira U."/>
            <person name="Santos F.R."/>
            <person name="Vidigal T.H.D.A."/>
            <person name="Brescovit A.D."/>
            <person name="Santos A.J."/>
        </authorList>
    </citation>
    <scope>NUCLEOTIDE SEQUENCE</scope>
    <source>
        <tissue evidence="1">Shoot tissue taken approximately 20 cm above the soil surface</tissue>
    </source>
</reference>
<dbReference type="AlphaFoldDB" id="A0A0A9EQF9"/>
<protein>
    <submittedName>
        <fullName evidence="1">Uncharacterized protein</fullName>
    </submittedName>
</protein>
<dbReference type="EMBL" id="GBRH01195554">
    <property type="protein sequence ID" value="JAE02342.1"/>
    <property type="molecule type" value="Transcribed_RNA"/>
</dbReference>